<dbReference type="HOGENOM" id="CLU_141922_3_0_1"/>
<proteinExistence type="inferred from homology"/>
<dbReference type="EnsemblPlants" id="Pp3c2_28010V3.2">
    <property type="protein sequence ID" value="Pp3c2_28010V3.2"/>
    <property type="gene ID" value="Pp3c2_28010"/>
</dbReference>
<dbReference type="GO" id="GO:0006310">
    <property type="term" value="P:DNA recombination"/>
    <property type="evidence" value="ECO:0007669"/>
    <property type="project" value="InterPro"/>
</dbReference>
<dbReference type="Proteomes" id="UP000006727">
    <property type="component" value="Chromosome 2"/>
</dbReference>
<dbReference type="Gramene" id="Pp3c2_28010V3.2">
    <property type="protein sequence ID" value="Pp3c2_28010V3.2"/>
    <property type="gene ID" value="Pp3c2_28010"/>
</dbReference>
<dbReference type="Pfam" id="PF08661">
    <property type="entry name" value="Rep_fac-A_3"/>
    <property type="match status" value="1"/>
</dbReference>
<organism evidence="4">
    <name type="scientific">Physcomitrium patens</name>
    <name type="common">Spreading-leaved earth moss</name>
    <name type="synonym">Physcomitrella patens</name>
    <dbReference type="NCBI Taxonomy" id="3218"/>
    <lineage>
        <taxon>Eukaryota</taxon>
        <taxon>Viridiplantae</taxon>
        <taxon>Streptophyta</taxon>
        <taxon>Embryophyta</taxon>
        <taxon>Bryophyta</taxon>
        <taxon>Bryophytina</taxon>
        <taxon>Bryopsida</taxon>
        <taxon>Funariidae</taxon>
        <taxon>Funariales</taxon>
        <taxon>Funariaceae</taxon>
        <taxon>Physcomitrium</taxon>
    </lineage>
</organism>
<reference evidence="4 6" key="1">
    <citation type="journal article" date="2008" name="Science">
        <title>The Physcomitrella genome reveals evolutionary insights into the conquest of land by plants.</title>
        <authorList>
            <person name="Rensing S."/>
            <person name="Lang D."/>
            <person name="Zimmer A."/>
            <person name="Terry A."/>
            <person name="Salamov A."/>
            <person name="Shapiro H."/>
            <person name="Nishiyama T."/>
            <person name="Perroud P.-F."/>
            <person name="Lindquist E."/>
            <person name="Kamisugi Y."/>
            <person name="Tanahashi T."/>
            <person name="Sakakibara K."/>
            <person name="Fujita T."/>
            <person name="Oishi K."/>
            <person name="Shin-I T."/>
            <person name="Kuroki Y."/>
            <person name="Toyoda A."/>
            <person name="Suzuki Y."/>
            <person name="Hashimoto A."/>
            <person name="Yamaguchi K."/>
            <person name="Sugano A."/>
            <person name="Kohara Y."/>
            <person name="Fujiyama A."/>
            <person name="Anterola A."/>
            <person name="Aoki S."/>
            <person name="Ashton N."/>
            <person name="Barbazuk W.B."/>
            <person name="Barker E."/>
            <person name="Bennetzen J."/>
            <person name="Bezanilla M."/>
            <person name="Blankenship R."/>
            <person name="Cho S.H."/>
            <person name="Dutcher S."/>
            <person name="Estelle M."/>
            <person name="Fawcett J.A."/>
            <person name="Gundlach H."/>
            <person name="Hanada K."/>
            <person name="Heyl A."/>
            <person name="Hicks K.A."/>
            <person name="Hugh J."/>
            <person name="Lohr M."/>
            <person name="Mayer K."/>
            <person name="Melkozernov A."/>
            <person name="Murata T."/>
            <person name="Nelson D."/>
            <person name="Pils B."/>
            <person name="Prigge M."/>
            <person name="Reiss B."/>
            <person name="Renner T."/>
            <person name="Rombauts S."/>
            <person name="Rushton P."/>
            <person name="Sanderfoot A."/>
            <person name="Schween G."/>
            <person name="Shiu S.-H."/>
            <person name="Stueber K."/>
            <person name="Theodoulou F.L."/>
            <person name="Tu H."/>
            <person name="Van de Peer Y."/>
            <person name="Verrier P.J."/>
            <person name="Waters E."/>
            <person name="Wood A."/>
            <person name="Yang L."/>
            <person name="Cove D."/>
            <person name="Cuming A."/>
            <person name="Hasebe M."/>
            <person name="Lucas S."/>
            <person name="Mishler D.B."/>
            <person name="Reski R."/>
            <person name="Grigoriev I."/>
            <person name="Quatrano R.S."/>
            <person name="Boore J.L."/>
        </authorList>
    </citation>
    <scope>NUCLEOTIDE SEQUENCE [LARGE SCALE GENOMIC DNA]</scope>
    <source>
        <strain evidence="5 6">cv. Gransden 2004</strain>
    </source>
</reference>
<dbReference type="PANTHER" id="PTHR47058:SF3">
    <property type="entry name" value="REPLICATION PROTEIN A 14 KDA SUBUNIT A-RELATED"/>
    <property type="match status" value="1"/>
</dbReference>
<comment type="subcellular location">
    <subcellularLocation>
        <location evidence="1">Nucleus</location>
    </subcellularLocation>
</comment>
<evidence type="ECO:0000256" key="1">
    <source>
        <dbReference type="ARBA" id="ARBA00004123"/>
    </source>
</evidence>
<accession>A9RQK1</accession>
<dbReference type="EMBL" id="ABEU02000002">
    <property type="protein sequence ID" value="PNR60502.1"/>
    <property type="molecule type" value="Genomic_DNA"/>
</dbReference>
<reference evidence="5" key="3">
    <citation type="submission" date="2020-12" db="UniProtKB">
        <authorList>
            <consortium name="EnsemblPlants"/>
        </authorList>
    </citation>
    <scope>IDENTIFICATION</scope>
</reference>
<dbReference type="GO" id="GO:0003677">
    <property type="term" value="F:DNA binding"/>
    <property type="evidence" value="ECO:0007669"/>
    <property type="project" value="InterPro"/>
</dbReference>
<dbReference type="SUPFAM" id="SSF50249">
    <property type="entry name" value="Nucleic acid-binding proteins"/>
    <property type="match status" value="1"/>
</dbReference>
<comment type="similarity">
    <text evidence="2">Belongs to the replication factor A protein 3 family.</text>
</comment>
<dbReference type="Gramene" id="Pp3c2_28010V3.1">
    <property type="protein sequence ID" value="Pp3c2_28010V3.1"/>
    <property type="gene ID" value="Pp3c2_28010"/>
</dbReference>
<name>A9RQK1_PHYPA</name>
<keyword evidence="3" id="KW-0539">Nucleus</keyword>
<evidence type="ECO:0000313" key="6">
    <source>
        <dbReference type="Proteomes" id="UP000006727"/>
    </source>
</evidence>
<dbReference type="GO" id="GO:0006260">
    <property type="term" value="P:DNA replication"/>
    <property type="evidence" value="ECO:0007669"/>
    <property type="project" value="InterPro"/>
</dbReference>
<dbReference type="RefSeq" id="XP_024367445.1">
    <property type="nucleotide sequence ID" value="XM_024511677.2"/>
</dbReference>
<dbReference type="Gene3D" id="2.40.50.140">
    <property type="entry name" value="Nucleic acid-binding proteins"/>
    <property type="match status" value="1"/>
</dbReference>
<dbReference type="AlphaFoldDB" id="A9RQK1"/>
<protein>
    <recommendedName>
        <fullName evidence="7">Replication factor A protein 3</fullName>
    </recommendedName>
</protein>
<dbReference type="InterPro" id="IPR013970">
    <property type="entry name" value="Rfa2"/>
</dbReference>
<dbReference type="eggNOG" id="ENOG502S57Y">
    <property type="taxonomic scope" value="Eukaryota"/>
</dbReference>
<evidence type="ECO:0000256" key="2">
    <source>
        <dbReference type="ARBA" id="ARBA00009761"/>
    </source>
</evidence>
<dbReference type="InterPro" id="IPR012340">
    <property type="entry name" value="NA-bd_OB-fold"/>
</dbReference>
<dbReference type="PaxDb" id="3218-PP1S22_270V6.1"/>
<sequence>MADISNPRPMVNSKLLKNYMGRRVTTVVKVARTEGGNVVGELPDGAPITVKQAPQHVAAQSQFMEVIGVVEGDRSLRAETCTSFGDNFDMSTYNDLCQLANIENRECFV</sequence>
<dbReference type="GeneID" id="112278338"/>
<keyword evidence="6" id="KW-1185">Reference proteome</keyword>
<dbReference type="OMA" id="SIEAEIW"/>
<evidence type="ECO:0000313" key="5">
    <source>
        <dbReference type="EnsemblPlants" id="Pp3c2_28010V3.1"/>
    </source>
</evidence>
<dbReference type="GO" id="GO:0006281">
    <property type="term" value="P:DNA repair"/>
    <property type="evidence" value="ECO:0007669"/>
    <property type="project" value="InterPro"/>
</dbReference>
<reference evidence="4 6" key="2">
    <citation type="journal article" date="2018" name="Plant J.">
        <title>The Physcomitrella patens chromosome-scale assembly reveals moss genome structure and evolution.</title>
        <authorList>
            <person name="Lang D."/>
            <person name="Ullrich K.K."/>
            <person name="Murat F."/>
            <person name="Fuchs J."/>
            <person name="Jenkins J."/>
            <person name="Haas F.B."/>
            <person name="Piednoel M."/>
            <person name="Gundlach H."/>
            <person name="Van Bel M."/>
            <person name="Meyberg R."/>
            <person name="Vives C."/>
            <person name="Morata J."/>
            <person name="Symeonidi A."/>
            <person name="Hiss M."/>
            <person name="Muchero W."/>
            <person name="Kamisugi Y."/>
            <person name="Saleh O."/>
            <person name="Blanc G."/>
            <person name="Decker E.L."/>
            <person name="van Gessel N."/>
            <person name="Grimwood J."/>
            <person name="Hayes R.D."/>
            <person name="Graham S.W."/>
            <person name="Gunter L.E."/>
            <person name="McDaniel S.F."/>
            <person name="Hoernstein S.N.W."/>
            <person name="Larsson A."/>
            <person name="Li F.W."/>
            <person name="Perroud P.F."/>
            <person name="Phillips J."/>
            <person name="Ranjan P."/>
            <person name="Rokshar D.S."/>
            <person name="Rothfels C.J."/>
            <person name="Schneider L."/>
            <person name="Shu S."/>
            <person name="Stevenson D.W."/>
            <person name="Thummler F."/>
            <person name="Tillich M."/>
            <person name="Villarreal Aguilar J.C."/>
            <person name="Widiez T."/>
            <person name="Wong G.K."/>
            <person name="Wymore A."/>
            <person name="Zhang Y."/>
            <person name="Zimmer A.D."/>
            <person name="Quatrano R.S."/>
            <person name="Mayer K.F.X."/>
            <person name="Goodstein D."/>
            <person name="Casacuberta J.M."/>
            <person name="Vandepoele K."/>
            <person name="Reski R."/>
            <person name="Cuming A.C."/>
            <person name="Tuskan G.A."/>
            <person name="Maumus F."/>
            <person name="Salse J."/>
            <person name="Schmutz J."/>
            <person name="Rensing S.A."/>
        </authorList>
    </citation>
    <scope>NUCLEOTIDE SEQUENCE [LARGE SCALE GENOMIC DNA]</scope>
    <source>
        <strain evidence="5 6">cv. Gransden 2004</strain>
    </source>
</reference>
<dbReference type="EnsemblPlants" id="Pp3c2_28010V3.1">
    <property type="protein sequence ID" value="Pp3c2_28010V3.1"/>
    <property type="gene ID" value="Pp3c2_28010"/>
</dbReference>
<dbReference type="CDD" id="cd04479">
    <property type="entry name" value="RPA3"/>
    <property type="match status" value="1"/>
</dbReference>
<evidence type="ECO:0000256" key="3">
    <source>
        <dbReference type="ARBA" id="ARBA00023242"/>
    </source>
</evidence>
<dbReference type="STRING" id="3218.A9RQK1"/>
<dbReference type="PANTHER" id="PTHR47058">
    <property type="entry name" value="REPLICATION PROTEIN A 14 KDA SUBUNIT A-RELATED"/>
    <property type="match status" value="1"/>
</dbReference>
<dbReference type="GO" id="GO:0031981">
    <property type="term" value="C:nuclear lumen"/>
    <property type="evidence" value="ECO:0007669"/>
    <property type="project" value="UniProtKB-ARBA"/>
</dbReference>
<evidence type="ECO:0000313" key="4">
    <source>
        <dbReference type="EMBL" id="PNR60502.1"/>
    </source>
</evidence>
<evidence type="ECO:0008006" key="7">
    <source>
        <dbReference type="Google" id="ProtNLM"/>
    </source>
</evidence>
<gene>
    <name evidence="5" type="primary">LOC112278338</name>
    <name evidence="4" type="ORF">PHYPA_003295</name>
</gene>